<evidence type="ECO:0000256" key="6">
    <source>
        <dbReference type="ARBA" id="ARBA00022792"/>
    </source>
</evidence>
<dbReference type="PANTHER" id="PTHR46356:SF1">
    <property type="entry name" value="MITOCHONDRIAL 2-OXODICARBOXYLATE CARRIER"/>
    <property type="match status" value="1"/>
</dbReference>
<evidence type="ECO:0000256" key="10">
    <source>
        <dbReference type="PROSITE-ProRule" id="PRU00282"/>
    </source>
</evidence>
<feature type="repeat" description="Solcar" evidence="10">
    <location>
        <begin position="16"/>
        <end position="99"/>
    </location>
</feature>
<proteinExistence type="inferred from homology"/>
<keyword evidence="8" id="KW-0496">Mitochondrion</keyword>
<dbReference type="PANTHER" id="PTHR46356">
    <property type="entry name" value="MITOCHONDRIAL 2-OXODICARBOXYLATE CARRIER"/>
    <property type="match status" value="1"/>
</dbReference>
<evidence type="ECO:0000313" key="13">
    <source>
        <dbReference type="EMBL" id="TNV81272.1"/>
    </source>
</evidence>
<name>A0A8J8T3S1_HALGN</name>
<dbReference type="GO" id="GO:0005743">
    <property type="term" value="C:mitochondrial inner membrane"/>
    <property type="evidence" value="ECO:0007669"/>
    <property type="project" value="UniProtKB-SubCell"/>
</dbReference>
<comment type="similarity">
    <text evidence="2 11">Belongs to the mitochondrial carrier (TC 2.A.29) family.</text>
</comment>
<evidence type="ECO:0000256" key="2">
    <source>
        <dbReference type="ARBA" id="ARBA00006375"/>
    </source>
</evidence>
<comment type="caution">
    <text evidence="13">The sequence shown here is derived from an EMBL/GenBank/DDBJ whole genome shotgun (WGS) entry which is preliminary data.</text>
</comment>
<evidence type="ECO:0000313" key="14">
    <source>
        <dbReference type="Proteomes" id="UP000785679"/>
    </source>
</evidence>
<evidence type="ECO:0008006" key="15">
    <source>
        <dbReference type="Google" id="ProtNLM"/>
    </source>
</evidence>
<evidence type="ECO:0000256" key="1">
    <source>
        <dbReference type="ARBA" id="ARBA00004448"/>
    </source>
</evidence>
<evidence type="ECO:0000256" key="8">
    <source>
        <dbReference type="ARBA" id="ARBA00023128"/>
    </source>
</evidence>
<keyword evidence="6" id="KW-0999">Mitochondrion inner membrane</keyword>
<dbReference type="Pfam" id="PF00153">
    <property type="entry name" value="Mito_carr"/>
    <property type="match status" value="3"/>
</dbReference>
<dbReference type="InterPro" id="IPR023395">
    <property type="entry name" value="MCP_dom_sf"/>
</dbReference>
<evidence type="ECO:0000256" key="11">
    <source>
        <dbReference type="RuleBase" id="RU000488"/>
    </source>
</evidence>
<gene>
    <name evidence="13" type="ORF">FGO68_gene2069</name>
</gene>
<dbReference type="InterPro" id="IPR018108">
    <property type="entry name" value="MCP_transmembrane"/>
</dbReference>
<dbReference type="Proteomes" id="UP000785679">
    <property type="component" value="Unassembled WGS sequence"/>
</dbReference>
<dbReference type="PROSITE" id="PS50920">
    <property type="entry name" value="SOLCAR"/>
    <property type="match status" value="2"/>
</dbReference>
<keyword evidence="5" id="KW-0677">Repeat</keyword>
<dbReference type="OrthoDB" id="434783at2759"/>
<keyword evidence="3 11" id="KW-0813">Transport</keyword>
<accession>A0A8J8T3S1</accession>
<dbReference type="AlphaFoldDB" id="A0A8J8T3S1"/>
<comment type="subcellular location">
    <subcellularLocation>
        <location evidence="1">Mitochondrion inner membrane</location>
        <topology evidence="1">Multi-pass membrane protein</topology>
    </subcellularLocation>
</comment>
<feature type="transmembrane region" description="Helical" evidence="12">
    <location>
        <begin position="212"/>
        <end position="231"/>
    </location>
</feature>
<evidence type="ECO:0000256" key="3">
    <source>
        <dbReference type="ARBA" id="ARBA00022448"/>
    </source>
</evidence>
<protein>
    <recommendedName>
        <fullName evidence="15">Mitochondrial carrier protein</fullName>
    </recommendedName>
</protein>
<sequence>MSASKSQTKPQEKSFKIIMMSAGVGILRGIVGFPLEQPLESIKTQWQANPAFKHEMQVTRAIYANKGIKGFYAGSLPNFTRMFLKNVYRYPLMISLPHFFEQRLVGADNRKTSKLLTGFSIALFESFITCPIERAKVYFMTEEKAERGGTKRLLAERAAKGGLARELFRGFTPLLTRQSVAWITFLQADLLVKKMIRKYKQIPDDQNIPSRYLVGGSFFVSLINVIMVMPFDAMKTMMQRAKPTDSYKNTFQTVYQSGGMKGFFVGWRLRYMLYLLQALFTVDIIERFENRLRGKVRAKE</sequence>
<keyword evidence="14" id="KW-1185">Reference proteome</keyword>
<evidence type="ECO:0000256" key="12">
    <source>
        <dbReference type="SAM" id="Phobius"/>
    </source>
</evidence>
<keyword evidence="7 12" id="KW-1133">Transmembrane helix</keyword>
<feature type="repeat" description="Solcar" evidence="10">
    <location>
        <begin position="209"/>
        <end position="291"/>
    </location>
</feature>
<dbReference type="InterPro" id="IPR051752">
    <property type="entry name" value="Mito_2-oxodicarb_carrier"/>
</dbReference>
<dbReference type="EMBL" id="RRYP01006351">
    <property type="protein sequence ID" value="TNV81272.1"/>
    <property type="molecule type" value="Genomic_DNA"/>
</dbReference>
<evidence type="ECO:0000256" key="5">
    <source>
        <dbReference type="ARBA" id="ARBA00022737"/>
    </source>
</evidence>
<keyword evidence="9 10" id="KW-0472">Membrane</keyword>
<reference evidence="13" key="1">
    <citation type="submission" date="2019-06" db="EMBL/GenBank/DDBJ databases">
        <authorList>
            <person name="Zheng W."/>
        </authorList>
    </citation>
    <scope>NUCLEOTIDE SEQUENCE</scope>
    <source>
        <strain evidence="13">QDHG01</strain>
    </source>
</reference>
<evidence type="ECO:0000256" key="9">
    <source>
        <dbReference type="ARBA" id="ARBA00023136"/>
    </source>
</evidence>
<evidence type="ECO:0000256" key="4">
    <source>
        <dbReference type="ARBA" id="ARBA00022692"/>
    </source>
</evidence>
<dbReference type="SUPFAM" id="SSF103506">
    <property type="entry name" value="Mitochondrial carrier"/>
    <property type="match status" value="1"/>
</dbReference>
<dbReference type="Gene3D" id="1.50.40.10">
    <property type="entry name" value="Mitochondrial carrier domain"/>
    <property type="match status" value="1"/>
</dbReference>
<evidence type="ECO:0000256" key="7">
    <source>
        <dbReference type="ARBA" id="ARBA00022989"/>
    </source>
</evidence>
<organism evidence="13 14">
    <name type="scientific">Halteria grandinella</name>
    <dbReference type="NCBI Taxonomy" id="5974"/>
    <lineage>
        <taxon>Eukaryota</taxon>
        <taxon>Sar</taxon>
        <taxon>Alveolata</taxon>
        <taxon>Ciliophora</taxon>
        <taxon>Intramacronucleata</taxon>
        <taxon>Spirotrichea</taxon>
        <taxon>Stichotrichia</taxon>
        <taxon>Sporadotrichida</taxon>
        <taxon>Halteriidae</taxon>
        <taxon>Halteria</taxon>
    </lineage>
</organism>
<keyword evidence="4 10" id="KW-0812">Transmembrane</keyword>